<sequence>MEMDALLAKVLEVHGGLENWAKVTGLTAKLSLDGPFWDGVGWPDIRKQQTLTVDARQERSTLSPFVGAESTAVFEGDPAQVRILDAAGREVERRDDPLTSFPEYTLETKWDRAHVAYFTGTANWNYFVEPFLFTYPGVEAHEIEPWQEGGETWRRLAVTFPSNLPNHNPEQVFYYDDKFLLRRMDYAPDITASTPIAHYVYDPKVVDGFVFYGRRLVHLRDSDGIADRSWAPIVITTDGVEVHRG</sequence>
<evidence type="ECO:0000313" key="2">
    <source>
        <dbReference type="Proteomes" id="UP001500393"/>
    </source>
</evidence>
<reference evidence="2" key="1">
    <citation type="journal article" date="2019" name="Int. J. Syst. Evol. Microbiol.">
        <title>The Global Catalogue of Microorganisms (GCM) 10K type strain sequencing project: providing services to taxonomists for standard genome sequencing and annotation.</title>
        <authorList>
            <consortium name="The Broad Institute Genomics Platform"/>
            <consortium name="The Broad Institute Genome Sequencing Center for Infectious Disease"/>
            <person name="Wu L."/>
            <person name="Ma J."/>
        </authorList>
    </citation>
    <scope>NUCLEOTIDE SEQUENCE [LARGE SCALE GENOMIC DNA]</scope>
    <source>
        <strain evidence="2">JCM 14969</strain>
    </source>
</reference>
<comment type="caution">
    <text evidence="1">The sequence shown here is derived from an EMBL/GenBank/DDBJ whole genome shotgun (WGS) entry which is preliminary data.</text>
</comment>
<dbReference type="EMBL" id="BAAAOS010000041">
    <property type="protein sequence ID" value="GAA1594019.1"/>
    <property type="molecule type" value="Genomic_DNA"/>
</dbReference>
<keyword evidence="2" id="KW-1185">Reference proteome</keyword>
<name>A0ABP4Q017_9ACTN</name>
<protein>
    <submittedName>
        <fullName evidence="1">Uncharacterized protein</fullName>
    </submittedName>
</protein>
<organism evidence="1 2">
    <name type="scientific">Kribbella sancticallisti</name>
    <dbReference type="NCBI Taxonomy" id="460087"/>
    <lineage>
        <taxon>Bacteria</taxon>
        <taxon>Bacillati</taxon>
        <taxon>Actinomycetota</taxon>
        <taxon>Actinomycetes</taxon>
        <taxon>Propionibacteriales</taxon>
        <taxon>Kribbellaceae</taxon>
        <taxon>Kribbella</taxon>
    </lineage>
</organism>
<evidence type="ECO:0000313" key="1">
    <source>
        <dbReference type="EMBL" id="GAA1594019.1"/>
    </source>
</evidence>
<gene>
    <name evidence="1" type="ORF">GCM10009789_55130</name>
</gene>
<proteinExistence type="predicted"/>
<accession>A0ABP4Q017</accession>
<dbReference type="Proteomes" id="UP001500393">
    <property type="component" value="Unassembled WGS sequence"/>
</dbReference>